<sequence length="173" mass="19144">MTQLSRSDRPRPVTRLCLERAALHYLERYASSSENLRRVLTDKVRRRLGPGEPVAGEVASTIAEVIQRLAQGGFLDDRSYAEAKVGSLLRRGASLRAVRSKLRGKGVGEETIAAALAGHSPDELALARRYAERRRLGPWRTRPDPKARDRDLASLCRAGFPYAIARAALEPES</sequence>
<organism evidence="7 8">
    <name type="scientific">Enterovirga aerilata</name>
    <dbReference type="NCBI Taxonomy" id="2730920"/>
    <lineage>
        <taxon>Bacteria</taxon>
        <taxon>Pseudomonadati</taxon>
        <taxon>Pseudomonadota</taxon>
        <taxon>Alphaproteobacteria</taxon>
        <taxon>Hyphomicrobiales</taxon>
        <taxon>Methylobacteriaceae</taxon>
        <taxon>Enterovirga</taxon>
    </lineage>
</organism>
<protein>
    <recommendedName>
        <fullName evidence="3 5">Regulatory protein RecX</fullName>
    </recommendedName>
</protein>
<evidence type="ECO:0000256" key="5">
    <source>
        <dbReference type="HAMAP-Rule" id="MF_01114"/>
    </source>
</evidence>
<dbReference type="HAMAP" id="MF_01114">
    <property type="entry name" value="RecX"/>
    <property type="match status" value="1"/>
</dbReference>
<keyword evidence="4 5" id="KW-0963">Cytoplasm</keyword>
<proteinExistence type="inferred from homology"/>
<reference evidence="7 8" key="1">
    <citation type="submission" date="2020-04" db="EMBL/GenBank/DDBJ databases">
        <title>Enterovirga sp. isolate from soil.</title>
        <authorList>
            <person name="Chea S."/>
            <person name="Kim D.-U."/>
        </authorList>
    </citation>
    <scope>NUCLEOTIDE SEQUENCE [LARGE SCALE GENOMIC DNA]</scope>
    <source>
        <strain evidence="7 8">DB1703</strain>
    </source>
</reference>
<dbReference type="InterPro" id="IPR053924">
    <property type="entry name" value="RecX_HTH_2nd"/>
</dbReference>
<gene>
    <name evidence="5" type="primary">recX</name>
    <name evidence="7" type="ORF">HJG44_14125</name>
</gene>
<evidence type="ECO:0000313" key="7">
    <source>
        <dbReference type="EMBL" id="NNM73521.1"/>
    </source>
</evidence>
<evidence type="ECO:0000256" key="3">
    <source>
        <dbReference type="ARBA" id="ARBA00018111"/>
    </source>
</evidence>
<comment type="function">
    <text evidence="5">Modulates RecA activity.</text>
</comment>
<dbReference type="PANTHER" id="PTHR33602">
    <property type="entry name" value="REGULATORY PROTEIN RECX FAMILY PROTEIN"/>
    <property type="match status" value="1"/>
</dbReference>
<evidence type="ECO:0000256" key="4">
    <source>
        <dbReference type="ARBA" id="ARBA00022490"/>
    </source>
</evidence>
<comment type="similarity">
    <text evidence="2 5">Belongs to the RecX family.</text>
</comment>
<comment type="caution">
    <text evidence="7">The sequence shown here is derived from an EMBL/GenBank/DDBJ whole genome shotgun (WGS) entry which is preliminary data.</text>
</comment>
<evidence type="ECO:0000259" key="6">
    <source>
        <dbReference type="Pfam" id="PF02631"/>
    </source>
</evidence>
<dbReference type="InterPro" id="IPR003783">
    <property type="entry name" value="Regulatory_RecX"/>
</dbReference>
<evidence type="ECO:0000256" key="1">
    <source>
        <dbReference type="ARBA" id="ARBA00004496"/>
    </source>
</evidence>
<keyword evidence="8" id="KW-1185">Reference proteome</keyword>
<evidence type="ECO:0000256" key="2">
    <source>
        <dbReference type="ARBA" id="ARBA00009695"/>
    </source>
</evidence>
<name>A0A849I873_9HYPH</name>
<evidence type="ECO:0000313" key="8">
    <source>
        <dbReference type="Proteomes" id="UP000564885"/>
    </source>
</evidence>
<dbReference type="GO" id="GO:0005737">
    <property type="term" value="C:cytoplasm"/>
    <property type="evidence" value="ECO:0007669"/>
    <property type="project" value="UniProtKB-SubCell"/>
</dbReference>
<accession>A0A849I873</accession>
<comment type="subcellular location">
    <subcellularLocation>
        <location evidence="1 5">Cytoplasm</location>
    </subcellularLocation>
</comment>
<dbReference type="EMBL" id="JABEPP010000004">
    <property type="protein sequence ID" value="NNM73521.1"/>
    <property type="molecule type" value="Genomic_DNA"/>
</dbReference>
<dbReference type="GO" id="GO:0006282">
    <property type="term" value="P:regulation of DNA repair"/>
    <property type="evidence" value="ECO:0007669"/>
    <property type="project" value="UniProtKB-UniRule"/>
</dbReference>
<dbReference type="AlphaFoldDB" id="A0A849I873"/>
<dbReference type="PANTHER" id="PTHR33602:SF1">
    <property type="entry name" value="REGULATORY PROTEIN RECX FAMILY PROTEIN"/>
    <property type="match status" value="1"/>
</dbReference>
<dbReference type="RefSeq" id="WP_171219035.1">
    <property type="nucleotide sequence ID" value="NZ_JABEPP010000004.1"/>
</dbReference>
<dbReference type="Proteomes" id="UP000564885">
    <property type="component" value="Unassembled WGS sequence"/>
</dbReference>
<feature type="domain" description="RecX second three-helical" evidence="6">
    <location>
        <begin position="76"/>
        <end position="116"/>
    </location>
</feature>
<dbReference type="InterPro" id="IPR036388">
    <property type="entry name" value="WH-like_DNA-bd_sf"/>
</dbReference>
<dbReference type="Pfam" id="PF02631">
    <property type="entry name" value="RecX_HTH2"/>
    <property type="match status" value="1"/>
</dbReference>
<dbReference type="Gene3D" id="1.10.10.10">
    <property type="entry name" value="Winged helix-like DNA-binding domain superfamily/Winged helix DNA-binding domain"/>
    <property type="match status" value="1"/>
</dbReference>